<dbReference type="Proteomes" id="UP000299102">
    <property type="component" value="Unassembled WGS sequence"/>
</dbReference>
<gene>
    <name evidence="1" type="ORF">EVAR_67904_1</name>
</gene>
<keyword evidence="2" id="KW-1185">Reference proteome</keyword>
<reference evidence="1 2" key="1">
    <citation type="journal article" date="2019" name="Commun. Biol.">
        <title>The bagworm genome reveals a unique fibroin gene that provides high tensile strength.</title>
        <authorList>
            <person name="Kono N."/>
            <person name="Nakamura H."/>
            <person name="Ohtoshi R."/>
            <person name="Tomita M."/>
            <person name="Numata K."/>
            <person name="Arakawa K."/>
        </authorList>
    </citation>
    <scope>NUCLEOTIDE SEQUENCE [LARGE SCALE GENOMIC DNA]</scope>
</reference>
<evidence type="ECO:0000313" key="2">
    <source>
        <dbReference type="Proteomes" id="UP000299102"/>
    </source>
</evidence>
<name>A0A4C1YX43_EUMVA</name>
<comment type="caution">
    <text evidence="1">The sequence shown here is derived from an EMBL/GenBank/DDBJ whole genome shotgun (WGS) entry which is preliminary data.</text>
</comment>
<dbReference type="EMBL" id="BGZK01001405">
    <property type="protein sequence ID" value="GBP79229.1"/>
    <property type="molecule type" value="Genomic_DNA"/>
</dbReference>
<organism evidence="1 2">
    <name type="scientific">Eumeta variegata</name>
    <name type="common">Bagworm moth</name>
    <name type="synonym">Eumeta japonica</name>
    <dbReference type="NCBI Taxonomy" id="151549"/>
    <lineage>
        <taxon>Eukaryota</taxon>
        <taxon>Metazoa</taxon>
        <taxon>Ecdysozoa</taxon>
        <taxon>Arthropoda</taxon>
        <taxon>Hexapoda</taxon>
        <taxon>Insecta</taxon>
        <taxon>Pterygota</taxon>
        <taxon>Neoptera</taxon>
        <taxon>Endopterygota</taxon>
        <taxon>Lepidoptera</taxon>
        <taxon>Glossata</taxon>
        <taxon>Ditrysia</taxon>
        <taxon>Tineoidea</taxon>
        <taxon>Psychidae</taxon>
        <taxon>Oiketicinae</taxon>
        <taxon>Eumeta</taxon>
    </lineage>
</organism>
<proteinExistence type="predicted"/>
<sequence>MAPPRSIRIVKIKRILQFTSLLNYAKSPNHVRNFRHTATDPFDGIALYSRSPDVYTSRKPDHALRSTQLPLLTKLKLRQRARPGAAACLSVRRHVSWPRVARCHGMRLSMNHRR</sequence>
<accession>A0A4C1YX43</accession>
<evidence type="ECO:0000313" key="1">
    <source>
        <dbReference type="EMBL" id="GBP79229.1"/>
    </source>
</evidence>
<protein>
    <submittedName>
        <fullName evidence="1">Uncharacterized protein</fullName>
    </submittedName>
</protein>
<dbReference type="AlphaFoldDB" id="A0A4C1YX43"/>